<dbReference type="InterPro" id="IPR044153">
    <property type="entry name" value="PIN_Pae0151-like"/>
</dbReference>
<keyword evidence="5 6" id="KW-0460">Magnesium</keyword>
<keyword evidence="3 6" id="KW-0479">Metal-binding</keyword>
<evidence type="ECO:0000259" key="7">
    <source>
        <dbReference type="Pfam" id="PF01850"/>
    </source>
</evidence>
<dbReference type="AlphaFoldDB" id="A0A1M7UX02"/>
<name>A0A1M7UX02_9ACTN</name>
<dbReference type="GO" id="GO:0000287">
    <property type="term" value="F:magnesium ion binding"/>
    <property type="evidence" value="ECO:0007669"/>
    <property type="project" value="UniProtKB-UniRule"/>
</dbReference>
<dbReference type="CDD" id="cd09873">
    <property type="entry name" value="PIN_Pae0151-like"/>
    <property type="match status" value="1"/>
</dbReference>
<dbReference type="Gene3D" id="3.40.50.1010">
    <property type="entry name" value="5'-nuclease"/>
    <property type="match status" value="1"/>
</dbReference>
<evidence type="ECO:0000313" key="9">
    <source>
        <dbReference type="Proteomes" id="UP000184428"/>
    </source>
</evidence>
<dbReference type="Pfam" id="PF01850">
    <property type="entry name" value="PIN"/>
    <property type="match status" value="1"/>
</dbReference>
<keyword evidence="1 6" id="KW-1277">Toxin-antitoxin system</keyword>
<gene>
    <name evidence="6" type="primary">vapC</name>
    <name evidence="8" type="ORF">SAMN05660350_04159</name>
</gene>
<keyword evidence="6" id="KW-0800">Toxin</keyword>
<evidence type="ECO:0000256" key="3">
    <source>
        <dbReference type="ARBA" id="ARBA00022723"/>
    </source>
</evidence>
<dbReference type="SUPFAM" id="SSF88723">
    <property type="entry name" value="PIN domain-like"/>
    <property type="match status" value="1"/>
</dbReference>
<keyword evidence="4 6" id="KW-0378">Hydrolase</keyword>
<keyword evidence="2 6" id="KW-0540">Nuclease</keyword>
<proteinExistence type="inferred from homology"/>
<protein>
    <recommendedName>
        <fullName evidence="6">Ribonuclease VapC</fullName>
        <shortName evidence="6">RNase VapC</shortName>
        <ecNumber evidence="6">3.1.-.-</ecNumber>
    </recommendedName>
    <alternativeName>
        <fullName evidence="6">Toxin VapC</fullName>
    </alternativeName>
</protein>
<dbReference type="InterPro" id="IPR002716">
    <property type="entry name" value="PIN_dom"/>
</dbReference>
<dbReference type="EMBL" id="FRDM01000035">
    <property type="protein sequence ID" value="SHN87485.1"/>
    <property type="molecule type" value="Genomic_DNA"/>
</dbReference>
<feature type="domain" description="PIN" evidence="7">
    <location>
        <begin position="3"/>
        <end position="118"/>
    </location>
</feature>
<evidence type="ECO:0000256" key="1">
    <source>
        <dbReference type="ARBA" id="ARBA00022649"/>
    </source>
</evidence>
<dbReference type="GO" id="GO:0090729">
    <property type="term" value="F:toxin activity"/>
    <property type="evidence" value="ECO:0007669"/>
    <property type="project" value="UniProtKB-KW"/>
</dbReference>
<dbReference type="PANTHER" id="PTHR35901">
    <property type="entry name" value="RIBONUCLEASE VAPC3"/>
    <property type="match status" value="1"/>
</dbReference>
<dbReference type="EC" id="3.1.-.-" evidence="6"/>
<dbReference type="HAMAP" id="MF_00265">
    <property type="entry name" value="VapC_Nob1"/>
    <property type="match status" value="1"/>
</dbReference>
<dbReference type="PANTHER" id="PTHR35901:SF1">
    <property type="entry name" value="EXONUCLEASE VAPC9"/>
    <property type="match status" value="1"/>
</dbReference>
<evidence type="ECO:0000256" key="6">
    <source>
        <dbReference type="HAMAP-Rule" id="MF_00265"/>
    </source>
</evidence>
<dbReference type="RefSeq" id="WP_208983527.1">
    <property type="nucleotide sequence ID" value="NZ_FRDM01000035.1"/>
</dbReference>
<evidence type="ECO:0000256" key="2">
    <source>
        <dbReference type="ARBA" id="ARBA00022722"/>
    </source>
</evidence>
<evidence type="ECO:0000313" key="8">
    <source>
        <dbReference type="EMBL" id="SHN87485.1"/>
    </source>
</evidence>
<comment type="cofactor">
    <cofactor evidence="6">
        <name>Mg(2+)</name>
        <dbReference type="ChEBI" id="CHEBI:18420"/>
    </cofactor>
</comment>
<sequence>MSIVVDASVVLRMLLRTGADDDVRSLVATEDLHAPALVDVEVASGLRRLAAAGSVGAERAAEALADLGVLGVDRYPHTPLLPRIWQLRANLSAYDATFAALAEALDCALVTGDRGLATAPGPRCERRHLR</sequence>
<feature type="binding site" evidence="6">
    <location>
        <position position="6"/>
    </location>
    <ligand>
        <name>Mg(2+)</name>
        <dbReference type="ChEBI" id="CHEBI:18420"/>
    </ligand>
</feature>
<reference evidence="8 9" key="1">
    <citation type="submission" date="2016-12" db="EMBL/GenBank/DDBJ databases">
        <authorList>
            <person name="Song W.-J."/>
            <person name="Kurnit D.M."/>
        </authorList>
    </citation>
    <scope>NUCLEOTIDE SEQUENCE [LARGE SCALE GENOMIC DNA]</scope>
    <source>
        <strain evidence="8 9">DSM 43162</strain>
    </source>
</reference>
<evidence type="ECO:0000256" key="4">
    <source>
        <dbReference type="ARBA" id="ARBA00022801"/>
    </source>
</evidence>
<dbReference type="GO" id="GO:0016787">
    <property type="term" value="F:hydrolase activity"/>
    <property type="evidence" value="ECO:0007669"/>
    <property type="project" value="UniProtKB-KW"/>
</dbReference>
<evidence type="ECO:0000256" key="5">
    <source>
        <dbReference type="ARBA" id="ARBA00022842"/>
    </source>
</evidence>
<dbReference type="InterPro" id="IPR029060">
    <property type="entry name" value="PIN-like_dom_sf"/>
</dbReference>
<comment type="similarity">
    <text evidence="6">Belongs to the PINc/VapC protein family.</text>
</comment>
<dbReference type="Proteomes" id="UP000184428">
    <property type="component" value="Unassembled WGS sequence"/>
</dbReference>
<organism evidence="8 9">
    <name type="scientific">Geodermatophilus obscurus</name>
    <dbReference type="NCBI Taxonomy" id="1861"/>
    <lineage>
        <taxon>Bacteria</taxon>
        <taxon>Bacillati</taxon>
        <taxon>Actinomycetota</taxon>
        <taxon>Actinomycetes</taxon>
        <taxon>Geodermatophilales</taxon>
        <taxon>Geodermatophilaceae</taxon>
        <taxon>Geodermatophilus</taxon>
    </lineage>
</organism>
<dbReference type="InterPro" id="IPR022907">
    <property type="entry name" value="VapC_family"/>
</dbReference>
<accession>A0A1M7UX02</accession>
<dbReference type="InterPro" id="IPR051619">
    <property type="entry name" value="TypeII_TA_RNase_PINc/VapC"/>
</dbReference>
<feature type="binding site" evidence="6">
    <location>
        <position position="95"/>
    </location>
    <ligand>
        <name>Mg(2+)</name>
        <dbReference type="ChEBI" id="CHEBI:18420"/>
    </ligand>
</feature>
<comment type="function">
    <text evidence="6">Toxic component of a toxin-antitoxin (TA) system. An RNase.</text>
</comment>
<dbReference type="GO" id="GO:0004540">
    <property type="term" value="F:RNA nuclease activity"/>
    <property type="evidence" value="ECO:0007669"/>
    <property type="project" value="InterPro"/>
</dbReference>